<dbReference type="Pfam" id="PF23295">
    <property type="entry name" value="Arm_4"/>
    <property type="match status" value="1"/>
</dbReference>
<evidence type="ECO:0000313" key="5">
    <source>
        <dbReference type="Proteomes" id="UP000886595"/>
    </source>
</evidence>
<evidence type="ECO:0000256" key="1">
    <source>
        <dbReference type="ARBA" id="ARBA00022574"/>
    </source>
</evidence>
<dbReference type="InterPro" id="IPR023362">
    <property type="entry name" value="PH-BEACH_dom"/>
</dbReference>
<dbReference type="InterPro" id="IPR013320">
    <property type="entry name" value="ConA-like_dom_sf"/>
</dbReference>
<feature type="region of interest" description="Disordered" evidence="2">
    <location>
        <begin position="627"/>
        <end position="647"/>
    </location>
</feature>
<evidence type="ECO:0000313" key="4">
    <source>
        <dbReference type="EMBL" id="KAG2322530.1"/>
    </source>
</evidence>
<keyword evidence="1" id="KW-0853">WD repeat</keyword>
<dbReference type="InterPro" id="IPR056252">
    <property type="entry name" value="Alfy-like_Arm-like"/>
</dbReference>
<accession>A0A8X7W569</accession>
<feature type="compositionally biased region" description="Low complexity" evidence="2">
    <location>
        <begin position="33"/>
        <end position="44"/>
    </location>
</feature>
<gene>
    <name evidence="4" type="ORF">Bca52824_015743</name>
</gene>
<feature type="compositionally biased region" description="Polar residues" evidence="2">
    <location>
        <begin position="45"/>
        <end position="61"/>
    </location>
</feature>
<dbReference type="EMBL" id="JAAMPC010000003">
    <property type="protein sequence ID" value="KAG2322530.1"/>
    <property type="molecule type" value="Genomic_DNA"/>
</dbReference>
<feature type="compositionally biased region" description="Polar residues" evidence="2">
    <location>
        <begin position="633"/>
        <end position="647"/>
    </location>
</feature>
<dbReference type="FunFam" id="2.60.120.200:FF:000282">
    <property type="entry name" value="BEACH-DOMAIN HOMOLOG A1"/>
    <property type="match status" value="1"/>
</dbReference>
<dbReference type="SUPFAM" id="SSF49899">
    <property type="entry name" value="Concanavalin A-like lectins/glucanases"/>
    <property type="match status" value="1"/>
</dbReference>
<protein>
    <recommendedName>
        <fullName evidence="3">BEACH-type PH domain-containing protein</fullName>
    </recommendedName>
</protein>
<dbReference type="PANTHER" id="PTHR46108">
    <property type="entry name" value="BLUE CHEESE"/>
    <property type="match status" value="1"/>
</dbReference>
<reference evidence="4 5" key="1">
    <citation type="submission" date="2020-02" db="EMBL/GenBank/DDBJ databases">
        <authorList>
            <person name="Ma Q."/>
            <person name="Huang Y."/>
            <person name="Song X."/>
            <person name="Pei D."/>
        </authorList>
    </citation>
    <scope>NUCLEOTIDE SEQUENCE [LARGE SCALE GENOMIC DNA]</scope>
    <source>
        <strain evidence="4">Sxm20200214</strain>
        <tissue evidence="4">Leaf</tissue>
    </source>
</reference>
<comment type="caution">
    <text evidence="4">The sequence shown here is derived from an EMBL/GenBank/DDBJ whole genome shotgun (WGS) entry which is preliminary data.</text>
</comment>
<proteinExistence type="predicted"/>
<keyword evidence="5" id="KW-1185">Reference proteome</keyword>
<feature type="region of interest" description="Disordered" evidence="2">
    <location>
        <begin position="2612"/>
        <end position="2652"/>
    </location>
</feature>
<name>A0A8X7W569_BRACI</name>
<feature type="region of interest" description="Disordered" evidence="2">
    <location>
        <begin position="443"/>
        <end position="469"/>
    </location>
</feature>
<feature type="compositionally biased region" description="Polar residues" evidence="2">
    <location>
        <begin position="1909"/>
        <end position="1928"/>
    </location>
</feature>
<evidence type="ECO:0000256" key="2">
    <source>
        <dbReference type="SAM" id="MobiDB-lite"/>
    </source>
</evidence>
<dbReference type="PROSITE" id="PS51783">
    <property type="entry name" value="PH_BEACH"/>
    <property type="match status" value="1"/>
</dbReference>
<feature type="compositionally biased region" description="Polar residues" evidence="2">
    <location>
        <begin position="2612"/>
        <end position="2637"/>
    </location>
</feature>
<dbReference type="OrthoDB" id="26681at2759"/>
<dbReference type="PANTHER" id="PTHR46108:SF4">
    <property type="entry name" value="BLUE CHEESE"/>
    <property type="match status" value="1"/>
</dbReference>
<feature type="region of interest" description="Disordered" evidence="2">
    <location>
        <begin position="15"/>
        <end position="63"/>
    </location>
</feature>
<dbReference type="Proteomes" id="UP000886595">
    <property type="component" value="Unassembled WGS sequence"/>
</dbReference>
<dbReference type="Gene3D" id="2.60.120.200">
    <property type="match status" value="1"/>
</dbReference>
<feature type="compositionally biased region" description="Basic and acidic residues" evidence="2">
    <location>
        <begin position="2638"/>
        <end position="2651"/>
    </location>
</feature>
<evidence type="ECO:0000259" key="3">
    <source>
        <dbReference type="PROSITE" id="PS51783"/>
    </source>
</evidence>
<dbReference type="SUPFAM" id="SSF48371">
    <property type="entry name" value="ARM repeat"/>
    <property type="match status" value="2"/>
</dbReference>
<dbReference type="InterPro" id="IPR051944">
    <property type="entry name" value="BEACH_domain_protein"/>
</dbReference>
<sequence>MKWATLLKDFKEKVGLAESPDASTSDTFPVDLSAPPSSSSSPSSTHPGASNRLDFSSSPSSRDNHELELDFKRLWEEFRSSSSEKEKEAALNLTVDTFCRLVKRHANVDQLVTMLVETHIFSFVIGRAFVTDIEKLKIGCKARSLDVEKVLRFFSDVTKEGFSPGANLLTAVEVLVSAPIDKQSLLDSGIFCCLIHVLSGLLAYDEPNKSKTTANLEEVSADTDAVSRILQTRRLKVEGSVVHIMKALASNPSAAQSLIEDDSLEALFNMVANGSVTVFSQYREGLVPLHSIQLHRHAMQILGILLINDSGSTAKYVRKHHLIKVLLMAVKDFDPDCGDPAYTMGIVDLLLECVELSYRPEAGGVRLRDDIRNAHGYHFLVQFALVLSSLPKIRLFGSDGSELFSDVENTNSRENADFSSQNFSPSLSRLLDVLVTLAQTGPAEPSVGRATRSSQTKPTGHSRSRTSSVDSIYDETWEQGSSKVKDLEAVQMLQDIFLKADNKDLQAEVLNRMFKIFSSHVENYRLCQELRTVPLLVLNMAGFPPSLQDIILKILEYAVTVVNCVPEQELLSLCCLLQQPITSQLKHTILAFFVKLISFDQQYKRVLREVGVLEVLQDDLKQHKLLMGPDQDSGVSNHSDLKPSSGSFKKHLDTKDAIISSPKLMESGSGKLPVLKLTTLLPLVGIVHHEELGAVVDLLKSGMVTSISGHQYKLHDDAKCDTMGALWRIVGVNGSAQRVFGEATGFSLLLTTLHTFQGNKDQMDDSDLMVYIKLFKYLFRLMTAAVCENAVNRMKLHAVITSQTFYELLVESGLLCVELETQVIQLLLELALEVVLPPFLASESTASAAITESEKTTFVVTTPSGQFNPDKERIYNAGAVRVLIRSLLLFSPKTQLEFLNLLESLARASPFNQENLTSVGCVELLLEIIYPFLPGSSPFLSYALKIVKILGAYRLSPSELRMLFRYVLQMRIMKSDHAIVEMMEKLILMEDTDLEHLSLAPFVEMDMSKTGHASVQVSLGERSWPPAAGYSFVCWFQFRNFLTTQGKEPEASKVGSSSRTRISSAQQHEQNIFRIFSVGAVSNESPFYAELYFQEDGILTLATSNSNSLSFSGLEIEEGRWHHLAVVHSKPNALAGLFQASVANVYLDGKLRHTGKLGYSPSPVGKSLQVIVGTPSTCARVSDLTWKTRSCYLFEEVLTSGCIGFMYILGRGYKGLFQDADLLRFVPNQACGGGSMAILDSLDSDMTSSSNGQKFDGSNRQGDSKADGSGIVWDLERLGNLSFQLPGKKLIFAFDGTCSEFIRASGSFSLLNLVDPLSAAASPIGGIPRFGRLVGNVCICRQSVIGDTIRPVGGMTVVLALVEAAESRDMLHMALSLLACALRQNPQNVKDMQTIRGYHLLALFLRPKMSLFDMQSLEIFFQIAACEALFSEPKKLESVQSNITVAPTETIFENSYEDLGLTRFRYESSSVGSHGDMDDFSVPKDTFSHLSELETDIPVETSNCIVLSNVDMIEHVLLDWTLWVTSPVSIQIALLGFLENLVSMHWYRSHNLTILRRINLVEHLLVTLQRGDVEVPVLEKLVVLLGCILEDGFLTSELENVVRFVIMTFNPPESMGKHVIVRNMLLEMLIDLQVTIKAEELLELWHKIVSSKLITYFLDEAVHPTSMRWIMTLLGVCLASSPNFSLKFRTSGGYQGLMRVLQNFYDSPDIYYILFCLIFGKPVYPRLPEVRMLDFHALVPNDGSHVELKFIDLLDSVVGMARSTYDRLIMQSMLAHQSGNLSQVSASLVAELVEGAEMTGELQGEALMHKTYAARLMGGEASAPAAATSVLRFMVDLAKMCPQFSAACRRADFVENCADLYFSCVRAAYAVKMAKQLSVQAEEKHINDGDDNGSQGTFSSLPHDHDQSTKTSISAGSFPQGQDSSKSFQGVEDVKKQDDNHVVPVSASIEKDFPDIKGSANQVKATDSQSSASFHMIESPLLSEKSGLKVSFTPSPSPVVALASWLGSNYNESRSSTMGSPSLESYVSVTEVDSSSERKSGSQGSSAVNAFFTVSPKLLLETDETGYGGGPCSAGASAVLDFMAEVLADLMTEHIKAVPVLESILEMVPFYVDPESVLVFQGLCLSRVMNYLERRLLRDDEEDEKKLDKSKWSANLDTFCWMIVDRVYMGAFPHPSGVLRALEFLLSMLQLANKDGKVEEVTPSGKGFLSLGRATRQLDAYVHSILKNTNRMVLYCFLPSFLITIGEEDLLSQLGLLVESKKRPSPHPAVDESCIDISTVLQLLVANRRIIFCPSNLDTDLTCCLCVNLISLLLDQRKSVQNMSLDIVKYLLVHRRSALEDFLVTKPNQGQNFDVLHGGFDKLLTGNLSEFFKWLESSDKIINKVVEQCAAVMWVQYIAGSAKFPGVRIKGMEGRRKKEMGRKSRDMSKLDLKHWDQLNERRYALEVMRDAMSTELRVVRQNKYGWILHAESGWQTHLQQLVHERGIFPMRKSKRSEDPEWQLCPIEGPYRMRKKLERCKLKIDSIQNVLDGKLELGEIELPKVKNEDGPVISDTDSEPAFLLSELYDESFVKESDDFKDVASARNGWNDDRASSTNEASLHSALDFGGKSSTASVPITDNTQAKSETGSPRLSSSAKMDETEGMEEKSENELNDDGEYLIRPYLEHLEKIRFRYNCERVVDLDKHDGIFLIGEFCLYVIENFYIDDDGCICEKECEDELSVIDQALGVKKDVSGSLDFQSKSSTSWTTAVKTGALGGRAVGEEHGHMVVVLGEKKK</sequence>
<dbReference type="InterPro" id="IPR016024">
    <property type="entry name" value="ARM-type_fold"/>
</dbReference>
<feature type="domain" description="BEACH-type PH" evidence="3">
    <location>
        <begin position="2666"/>
        <end position="2777"/>
    </location>
</feature>
<feature type="compositionally biased region" description="Polar residues" evidence="2">
    <location>
        <begin position="451"/>
        <end position="469"/>
    </location>
</feature>
<feature type="region of interest" description="Disordered" evidence="2">
    <location>
        <begin position="1884"/>
        <end position="1940"/>
    </location>
</feature>
<organism evidence="4 5">
    <name type="scientific">Brassica carinata</name>
    <name type="common">Ethiopian mustard</name>
    <name type="synonym">Abyssinian cabbage</name>
    <dbReference type="NCBI Taxonomy" id="52824"/>
    <lineage>
        <taxon>Eukaryota</taxon>
        <taxon>Viridiplantae</taxon>
        <taxon>Streptophyta</taxon>
        <taxon>Embryophyta</taxon>
        <taxon>Tracheophyta</taxon>
        <taxon>Spermatophyta</taxon>
        <taxon>Magnoliopsida</taxon>
        <taxon>eudicotyledons</taxon>
        <taxon>Gunneridae</taxon>
        <taxon>Pentapetalae</taxon>
        <taxon>rosids</taxon>
        <taxon>malvids</taxon>
        <taxon>Brassicales</taxon>
        <taxon>Brassicaceae</taxon>
        <taxon>Brassiceae</taxon>
        <taxon>Brassica</taxon>
    </lineage>
</organism>